<evidence type="ECO:0000256" key="1">
    <source>
        <dbReference type="SAM" id="MobiDB-lite"/>
    </source>
</evidence>
<proteinExistence type="predicted"/>
<feature type="region of interest" description="Disordered" evidence="1">
    <location>
        <begin position="1"/>
        <end position="66"/>
    </location>
</feature>
<feature type="compositionally biased region" description="Low complexity" evidence="1">
    <location>
        <begin position="25"/>
        <end position="66"/>
    </location>
</feature>
<keyword evidence="3" id="KW-1185">Reference proteome</keyword>
<accession>A0AAQ3Q699</accession>
<organism evidence="2 3">
    <name type="scientific">Canna indica</name>
    <name type="common">Indian-shot</name>
    <dbReference type="NCBI Taxonomy" id="4628"/>
    <lineage>
        <taxon>Eukaryota</taxon>
        <taxon>Viridiplantae</taxon>
        <taxon>Streptophyta</taxon>
        <taxon>Embryophyta</taxon>
        <taxon>Tracheophyta</taxon>
        <taxon>Spermatophyta</taxon>
        <taxon>Magnoliopsida</taxon>
        <taxon>Liliopsida</taxon>
        <taxon>Zingiberales</taxon>
        <taxon>Cannaceae</taxon>
        <taxon>Canna</taxon>
    </lineage>
</organism>
<dbReference type="AlphaFoldDB" id="A0AAQ3Q699"/>
<sequence length="84" mass="8629">MAEAAPCAVPPPPPPDPPLVPPAPLDLSPVDGLPSGRPSSSTRCSRPPSSPQRGSYRPSMPRSRSVSRAPACFFVGLVLGESPS</sequence>
<name>A0AAQ3Q699_9LILI</name>
<dbReference type="Proteomes" id="UP001327560">
    <property type="component" value="Chromosome 3"/>
</dbReference>
<dbReference type="EMBL" id="CP136892">
    <property type="protein sequence ID" value="WOL00456.1"/>
    <property type="molecule type" value="Genomic_DNA"/>
</dbReference>
<evidence type="ECO:0000313" key="3">
    <source>
        <dbReference type="Proteomes" id="UP001327560"/>
    </source>
</evidence>
<gene>
    <name evidence="2" type="ORF">Cni_G09169</name>
</gene>
<feature type="compositionally biased region" description="Pro residues" evidence="1">
    <location>
        <begin position="8"/>
        <end position="24"/>
    </location>
</feature>
<evidence type="ECO:0000313" key="2">
    <source>
        <dbReference type="EMBL" id="WOL00456.1"/>
    </source>
</evidence>
<reference evidence="2 3" key="1">
    <citation type="submission" date="2023-10" db="EMBL/GenBank/DDBJ databases">
        <title>Chromosome-scale genome assembly provides insights into flower coloration mechanisms of Canna indica.</title>
        <authorList>
            <person name="Li C."/>
        </authorList>
    </citation>
    <scope>NUCLEOTIDE SEQUENCE [LARGE SCALE GENOMIC DNA]</scope>
    <source>
        <tissue evidence="2">Flower</tissue>
    </source>
</reference>
<protein>
    <submittedName>
        <fullName evidence="2">Uncharacterized protein</fullName>
    </submittedName>
</protein>